<dbReference type="InterPro" id="IPR019887">
    <property type="entry name" value="Tscrpt_reg_AsnC/Lrp_C"/>
</dbReference>
<dbReference type="InterPro" id="IPR019888">
    <property type="entry name" value="Tscrpt_reg_AsnC-like"/>
</dbReference>
<organism evidence="5 6">
    <name type="scientific">Sphingomonas canadensis</name>
    <dbReference type="NCBI Taxonomy" id="1219257"/>
    <lineage>
        <taxon>Bacteria</taxon>
        <taxon>Pseudomonadati</taxon>
        <taxon>Pseudomonadota</taxon>
        <taxon>Alphaproteobacteria</taxon>
        <taxon>Sphingomonadales</taxon>
        <taxon>Sphingomonadaceae</taxon>
        <taxon>Sphingomonas</taxon>
    </lineage>
</organism>
<dbReference type="PANTHER" id="PTHR30154">
    <property type="entry name" value="LEUCINE-RESPONSIVE REGULATORY PROTEIN"/>
    <property type="match status" value="1"/>
</dbReference>
<dbReference type="InterPro" id="IPR036390">
    <property type="entry name" value="WH_DNA-bd_sf"/>
</dbReference>
<evidence type="ECO:0000256" key="2">
    <source>
        <dbReference type="ARBA" id="ARBA00023125"/>
    </source>
</evidence>
<dbReference type="PANTHER" id="PTHR30154:SF34">
    <property type="entry name" value="TRANSCRIPTIONAL REGULATOR AZLB"/>
    <property type="match status" value="1"/>
</dbReference>
<dbReference type="Gene3D" id="1.10.10.10">
    <property type="entry name" value="Winged helix-like DNA-binding domain superfamily/Winged helix DNA-binding domain"/>
    <property type="match status" value="1"/>
</dbReference>
<dbReference type="InterPro" id="IPR000485">
    <property type="entry name" value="AsnC-type_HTH_dom"/>
</dbReference>
<dbReference type="SMART" id="SM00344">
    <property type="entry name" value="HTH_ASNC"/>
    <property type="match status" value="1"/>
</dbReference>
<evidence type="ECO:0000259" key="4">
    <source>
        <dbReference type="PROSITE" id="PS50956"/>
    </source>
</evidence>
<name>A0ABW3H0E0_9SPHN</name>
<dbReference type="SUPFAM" id="SSF46785">
    <property type="entry name" value="Winged helix' DNA-binding domain"/>
    <property type="match status" value="1"/>
</dbReference>
<accession>A0ABW3H0E0</accession>
<keyword evidence="1" id="KW-0805">Transcription regulation</keyword>
<dbReference type="Gene3D" id="3.30.70.920">
    <property type="match status" value="1"/>
</dbReference>
<dbReference type="PROSITE" id="PS50956">
    <property type="entry name" value="HTH_ASNC_2"/>
    <property type="match status" value="1"/>
</dbReference>
<evidence type="ECO:0000313" key="6">
    <source>
        <dbReference type="Proteomes" id="UP001596977"/>
    </source>
</evidence>
<keyword evidence="6" id="KW-1185">Reference proteome</keyword>
<gene>
    <name evidence="5" type="ORF">ACFQ1E_01050</name>
</gene>
<protein>
    <submittedName>
        <fullName evidence="5">Lrp/AsnC family transcriptional regulator</fullName>
    </submittedName>
</protein>
<dbReference type="EMBL" id="JBHTJG010000001">
    <property type="protein sequence ID" value="MFD0944918.1"/>
    <property type="molecule type" value="Genomic_DNA"/>
</dbReference>
<comment type="caution">
    <text evidence="5">The sequence shown here is derived from an EMBL/GenBank/DDBJ whole genome shotgun (WGS) entry which is preliminary data.</text>
</comment>
<evidence type="ECO:0000256" key="3">
    <source>
        <dbReference type="ARBA" id="ARBA00023163"/>
    </source>
</evidence>
<dbReference type="Pfam" id="PF01037">
    <property type="entry name" value="AsnC_trans_reg"/>
    <property type="match status" value="1"/>
</dbReference>
<dbReference type="RefSeq" id="WP_264942805.1">
    <property type="nucleotide sequence ID" value="NZ_JAPDRA010000001.1"/>
</dbReference>
<dbReference type="Pfam" id="PF13412">
    <property type="entry name" value="HTH_24"/>
    <property type="match status" value="1"/>
</dbReference>
<evidence type="ECO:0000313" key="5">
    <source>
        <dbReference type="EMBL" id="MFD0944918.1"/>
    </source>
</evidence>
<feature type="domain" description="HTH asnC-type" evidence="4">
    <location>
        <begin position="6"/>
        <end position="70"/>
    </location>
</feature>
<proteinExistence type="predicted"/>
<evidence type="ECO:0000256" key="1">
    <source>
        <dbReference type="ARBA" id="ARBA00023015"/>
    </source>
</evidence>
<reference evidence="6" key="1">
    <citation type="journal article" date="2019" name="Int. J. Syst. Evol. Microbiol.">
        <title>The Global Catalogue of Microorganisms (GCM) 10K type strain sequencing project: providing services to taxonomists for standard genome sequencing and annotation.</title>
        <authorList>
            <consortium name="The Broad Institute Genomics Platform"/>
            <consortium name="The Broad Institute Genome Sequencing Center for Infectious Disease"/>
            <person name="Wu L."/>
            <person name="Ma J."/>
        </authorList>
    </citation>
    <scope>NUCLEOTIDE SEQUENCE [LARGE SCALE GENOMIC DNA]</scope>
    <source>
        <strain evidence="6">CCUG 62982</strain>
    </source>
</reference>
<keyword evidence="2" id="KW-0238">DNA-binding</keyword>
<keyword evidence="3" id="KW-0804">Transcription</keyword>
<dbReference type="InterPro" id="IPR011008">
    <property type="entry name" value="Dimeric_a/b-barrel"/>
</dbReference>
<dbReference type="Proteomes" id="UP001596977">
    <property type="component" value="Unassembled WGS sequence"/>
</dbReference>
<dbReference type="PRINTS" id="PR00033">
    <property type="entry name" value="HTHASNC"/>
</dbReference>
<sequence length="158" mass="17537">MGAVRDKLDIRLLEQLQRNALFTADELAERLPLSPSAIARRIRRLRDSGVIAADVSVLAETAVPCLSAFVHIQLDRHALSAVEALRRRLTTSPNVQLFMEVSGAFDVVLLVTVRDMEGFNAFADAELAGDPVVRRYETSFVKKRRKLSLALPLPTDEV</sequence>
<dbReference type="SUPFAM" id="SSF54909">
    <property type="entry name" value="Dimeric alpha+beta barrel"/>
    <property type="match status" value="1"/>
</dbReference>
<dbReference type="InterPro" id="IPR036388">
    <property type="entry name" value="WH-like_DNA-bd_sf"/>
</dbReference>